<dbReference type="InterPro" id="IPR001753">
    <property type="entry name" value="Enoyl-CoA_hydra/iso"/>
</dbReference>
<name>K8F0V8_9CHLO</name>
<dbReference type="Gene3D" id="3.90.226.10">
    <property type="entry name" value="2-enoyl-CoA Hydratase, Chain A, domain 1"/>
    <property type="match status" value="1"/>
</dbReference>
<dbReference type="RefSeq" id="XP_007510862.1">
    <property type="nucleotide sequence ID" value="XM_007510800.1"/>
</dbReference>
<dbReference type="KEGG" id="bpg:Bathy10g00830"/>
<dbReference type="EMBL" id="FO082269">
    <property type="protein sequence ID" value="CCO18395.1"/>
    <property type="molecule type" value="Genomic_DNA"/>
</dbReference>
<dbReference type="InterPro" id="IPR029045">
    <property type="entry name" value="ClpP/crotonase-like_dom_sf"/>
</dbReference>
<dbReference type="OrthoDB" id="2139957at2759"/>
<evidence type="ECO:0000313" key="3">
    <source>
        <dbReference type="Proteomes" id="UP000198341"/>
    </source>
</evidence>
<dbReference type="PANTHER" id="PTHR43802:SF1">
    <property type="entry name" value="IP11341P-RELATED"/>
    <property type="match status" value="1"/>
</dbReference>
<dbReference type="STRING" id="41875.K8F0V8"/>
<dbReference type="GeneID" id="19013160"/>
<sequence length="269" mass="29677">MSRVDVRALKEDERIQIVTISGKETRNSLDKNSLKLLASAFILANEEEENEKNTKARCIIVTGDGDEAFSSGINLHAAKDVFQMSEFDYDADVVHAMEKCEIPIVCVVNGIAINAGFEIALAADIVLVTKNAVFIDTHMDLGLLPSWGLSTKLPRAVGASNAKLASVFGEALSGEDAVRFGLAQVKVFESKSEAMTEAIRLAKQMMEKSRSTERARVALDIIDKGWEKSYGEARKIEREKAFAQYKTLPLDEMFKTPRISGRGKMRSKL</sequence>
<dbReference type="PANTHER" id="PTHR43802">
    <property type="entry name" value="ENOYL-COA HYDRATASE"/>
    <property type="match status" value="1"/>
</dbReference>
<organism evidence="2 3">
    <name type="scientific">Bathycoccus prasinos</name>
    <dbReference type="NCBI Taxonomy" id="41875"/>
    <lineage>
        <taxon>Eukaryota</taxon>
        <taxon>Viridiplantae</taxon>
        <taxon>Chlorophyta</taxon>
        <taxon>Mamiellophyceae</taxon>
        <taxon>Mamiellales</taxon>
        <taxon>Bathycoccaceae</taxon>
        <taxon>Bathycoccus</taxon>
    </lineage>
</organism>
<dbReference type="eggNOG" id="KOG1680">
    <property type="taxonomic scope" value="Eukaryota"/>
</dbReference>
<comment type="similarity">
    <text evidence="1">Belongs to the enoyl-CoA hydratase/isomerase family.</text>
</comment>
<keyword evidence="3" id="KW-1185">Reference proteome</keyword>
<dbReference type="AlphaFoldDB" id="K8F0V8"/>
<evidence type="ECO:0000256" key="1">
    <source>
        <dbReference type="ARBA" id="ARBA00005254"/>
    </source>
</evidence>
<dbReference type="CDD" id="cd06558">
    <property type="entry name" value="crotonase-like"/>
    <property type="match status" value="1"/>
</dbReference>
<evidence type="ECO:0000313" key="2">
    <source>
        <dbReference type="EMBL" id="CCO18395.1"/>
    </source>
</evidence>
<reference evidence="2 3" key="1">
    <citation type="submission" date="2011-10" db="EMBL/GenBank/DDBJ databases">
        <authorList>
            <person name="Genoscope - CEA"/>
        </authorList>
    </citation>
    <scope>NUCLEOTIDE SEQUENCE [LARGE SCALE GENOMIC DNA]</scope>
    <source>
        <strain evidence="2 3">RCC 1105</strain>
    </source>
</reference>
<gene>
    <name evidence="2" type="ordered locus">Bathy10g00830</name>
</gene>
<dbReference type="SUPFAM" id="SSF52096">
    <property type="entry name" value="ClpP/crotonase"/>
    <property type="match status" value="1"/>
</dbReference>
<dbReference type="Pfam" id="PF00378">
    <property type="entry name" value="ECH_1"/>
    <property type="match status" value="1"/>
</dbReference>
<protein>
    <submittedName>
        <fullName evidence="2">Enoyl-CoA hydratase</fullName>
    </submittedName>
</protein>
<accession>K8F0V8</accession>
<dbReference type="Proteomes" id="UP000198341">
    <property type="component" value="Chromosome 10"/>
</dbReference>
<proteinExistence type="inferred from homology"/>